<evidence type="ECO:0000256" key="3">
    <source>
        <dbReference type="SAM" id="SignalP"/>
    </source>
</evidence>
<dbReference type="PROSITE" id="PS51419">
    <property type="entry name" value="RAB"/>
    <property type="match status" value="1"/>
</dbReference>
<comment type="caution">
    <text evidence="4">The sequence shown here is derived from an EMBL/GenBank/DDBJ whole genome shotgun (WGS) entry which is preliminary data.</text>
</comment>
<feature type="chain" id="PRO_5013085659" evidence="3">
    <location>
        <begin position="23"/>
        <end position="223"/>
    </location>
</feature>
<dbReference type="VEuPathDB" id="TrichDB:TRFO_09217"/>
<evidence type="ECO:0000313" key="4">
    <source>
        <dbReference type="EMBL" id="OHS97800.1"/>
    </source>
</evidence>
<protein>
    <submittedName>
        <fullName evidence="4">Ras-related protein Rab-18</fullName>
    </submittedName>
</protein>
<reference evidence="4" key="1">
    <citation type="submission" date="2016-10" db="EMBL/GenBank/DDBJ databases">
        <authorList>
            <person name="Benchimol M."/>
            <person name="Almeida L.G."/>
            <person name="Vasconcelos A.T."/>
            <person name="Perreira-Neves A."/>
            <person name="Rosa I.A."/>
            <person name="Tasca T."/>
            <person name="Bogo M.R."/>
            <person name="de Souza W."/>
        </authorList>
    </citation>
    <scope>NUCLEOTIDE SEQUENCE [LARGE SCALE GENOMIC DNA]</scope>
    <source>
        <strain evidence="4">K</strain>
    </source>
</reference>
<dbReference type="PANTHER" id="PTHR47977">
    <property type="entry name" value="RAS-RELATED PROTEIN RAB"/>
    <property type="match status" value="1"/>
</dbReference>
<feature type="signal peptide" evidence="3">
    <location>
        <begin position="1"/>
        <end position="22"/>
    </location>
</feature>
<dbReference type="Gene3D" id="3.40.50.300">
    <property type="entry name" value="P-loop containing nucleotide triphosphate hydrolases"/>
    <property type="match status" value="1"/>
</dbReference>
<dbReference type="PROSITE" id="PS51417">
    <property type="entry name" value="ARF"/>
    <property type="match status" value="1"/>
</dbReference>
<dbReference type="InterPro" id="IPR027417">
    <property type="entry name" value="P-loop_NTPase"/>
</dbReference>
<dbReference type="InterPro" id="IPR001806">
    <property type="entry name" value="Small_GTPase"/>
</dbReference>
<gene>
    <name evidence="4" type="primary">RAB18</name>
    <name evidence="4" type="ORF">TRFO_09217</name>
</gene>
<dbReference type="SMART" id="SM00176">
    <property type="entry name" value="RAN"/>
    <property type="match status" value="1"/>
</dbReference>
<name>A0A1J4JFB5_9EUKA</name>
<dbReference type="CDD" id="cd00154">
    <property type="entry name" value="Rab"/>
    <property type="match status" value="1"/>
</dbReference>
<dbReference type="EMBL" id="MLAK01001093">
    <property type="protein sequence ID" value="OHS97800.1"/>
    <property type="molecule type" value="Genomic_DNA"/>
</dbReference>
<dbReference type="FunFam" id="3.40.50.300:FF:001329">
    <property type="entry name" value="Small GTP-binding protein, putative"/>
    <property type="match status" value="1"/>
</dbReference>
<keyword evidence="1" id="KW-0547">Nucleotide-binding</keyword>
<dbReference type="GO" id="GO:0003924">
    <property type="term" value="F:GTPase activity"/>
    <property type="evidence" value="ECO:0007669"/>
    <property type="project" value="InterPro"/>
</dbReference>
<dbReference type="SMART" id="SM00174">
    <property type="entry name" value="RHO"/>
    <property type="match status" value="1"/>
</dbReference>
<evidence type="ECO:0000256" key="1">
    <source>
        <dbReference type="ARBA" id="ARBA00022741"/>
    </source>
</evidence>
<dbReference type="OrthoDB" id="9989112at2759"/>
<dbReference type="Proteomes" id="UP000179807">
    <property type="component" value="Unassembled WGS sequence"/>
</dbReference>
<evidence type="ECO:0000256" key="2">
    <source>
        <dbReference type="ARBA" id="ARBA00023134"/>
    </source>
</evidence>
<dbReference type="NCBIfam" id="TIGR00231">
    <property type="entry name" value="small_GTP"/>
    <property type="match status" value="1"/>
</dbReference>
<dbReference type="SMART" id="SM00177">
    <property type="entry name" value="ARF"/>
    <property type="match status" value="1"/>
</dbReference>
<dbReference type="PROSITE" id="PS51421">
    <property type="entry name" value="RAS"/>
    <property type="match status" value="1"/>
</dbReference>
<sequence>MKFCHSINSLFLFSTFWMSQKASKQFKVIIVGDSGVGKTSIVNRYVFNEFDPDIKPTITIGYESAFYTVPSGETVKIGIWDPAGQEKFRSLTRHFYRNIQGAILVYDVTNKETLKHLDEYWIPQLEECTTESYVSIVVGNKTDMKNETDAFSIVSTHEGIEFARKHCALFVEVSAKTSDNVESAFAELIQQIAIIQFPEEENNDQETVDIAGANNLSYYDMCC</sequence>
<dbReference type="PROSITE" id="PS51420">
    <property type="entry name" value="RHO"/>
    <property type="match status" value="1"/>
</dbReference>
<dbReference type="SUPFAM" id="SSF52540">
    <property type="entry name" value="P-loop containing nucleoside triphosphate hydrolases"/>
    <property type="match status" value="1"/>
</dbReference>
<dbReference type="InterPro" id="IPR050227">
    <property type="entry name" value="Rab"/>
</dbReference>
<dbReference type="SMART" id="SM00175">
    <property type="entry name" value="RAB"/>
    <property type="match status" value="1"/>
</dbReference>
<keyword evidence="2" id="KW-0342">GTP-binding</keyword>
<evidence type="ECO:0000313" key="5">
    <source>
        <dbReference type="Proteomes" id="UP000179807"/>
    </source>
</evidence>
<dbReference type="GeneID" id="94829443"/>
<dbReference type="PRINTS" id="PR00449">
    <property type="entry name" value="RASTRNSFRMNG"/>
</dbReference>
<organism evidence="4 5">
    <name type="scientific">Tritrichomonas foetus</name>
    <dbReference type="NCBI Taxonomy" id="1144522"/>
    <lineage>
        <taxon>Eukaryota</taxon>
        <taxon>Metamonada</taxon>
        <taxon>Parabasalia</taxon>
        <taxon>Tritrichomonadida</taxon>
        <taxon>Tritrichomonadidae</taxon>
        <taxon>Tritrichomonas</taxon>
    </lineage>
</organism>
<accession>A0A1J4JFB5</accession>
<dbReference type="GO" id="GO:0005525">
    <property type="term" value="F:GTP binding"/>
    <property type="evidence" value="ECO:0007669"/>
    <property type="project" value="UniProtKB-KW"/>
</dbReference>
<dbReference type="SMART" id="SM00173">
    <property type="entry name" value="RAS"/>
    <property type="match status" value="1"/>
</dbReference>
<proteinExistence type="predicted"/>
<dbReference type="RefSeq" id="XP_068350937.1">
    <property type="nucleotide sequence ID" value="XM_068494739.1"/>
</dbReference>
<dbReference type="Pfam" id="PF00071">
    <property type="entry name" value="Ras"/>
    <property type="match status" value="1"/>
</dbReference>
<keyword evidence="5" id="KW-1185">Reference proteome</keyword>
<dbReference type="InterPro" id="IPR005225">
    <property type="entry name" value="Small_GTP-bd"/>
</dbReference>
<dbReference type="AlphaFoldDB" id="A0A1J4JFB5"/>
<keyword evidence="3" id="KW-0732">Signal</keyword>